<feature type="transmembrane region" description="Helical" evidence="1">
    <location>
        <begin position="131"/>
        <end position="151"/>
    </location>
</feature>
<evidence type="ECO:0000313" key="2">
    <source>
        <dbReference type="EMBL" id="CAC5394913.1"/>
    </source>
</evidence>
<dbReference type="InterPro" id="IPR050327">
    <property type="entry name" value="Proton-linked_MCT"/>
</dbReference>
<dbReference type="InterPro" id="IPR011701">
    <property type="entry name" value="MFS"/>
</dbReference>
<dbReference type="InterPro" id="IPR036259">
    <property type="entry name" value="MFS_trans_sf"/>
</dbReference>
<dbReference type="GO" id="GO:0008028">
    <property type="term" value="F:monocarboxylic acid transmembrane transporter activity"/>
    <property type="evidence" value="ECO:0007669"/>
    <property type="project" value="TreeGrafter"/>
</dbReference>
<organism evidence="2 3">
    <name type="scientific">Mytilus coruscus</name>
    <name type="common">Sea mussel</name>
    <dbReference type="NCBI Taxonomy" id="42192"/>
    <lineage>
        <taxon>Eukaryota</taxon>
        <taxon>Metazoa</taxon>
        <taxon>Spiralia</taxon>
        <taxon>Lophotrochozoa</taxon>
        <taxon>Mollusca</taxon>
        <taxon>Bivalvia</taxon>
        <taxon>Autobranchia</taxon>
        <taxon>Pteriomorphia</taxon>
        <taxon>Mytilida</taxon>
        <taxon>Mytiloidea</taxon>
        <taxon>Mytilidae</taxon>
        <taxon>Mytilinae</taxon>
        <taxon>Mytilus</taxon>
    </lineage>
</organism>
<name>A0A6J8CEM9_MYTCO</name>
<feature type="transmembrane region" description="Helical" evidence="1">
    <location>
        <begin position="163"/>
        <end position="184"/>
    </location>
</feature>
<dbReference type="SUPFAM" id="SSF103473">
    <property type="entry name" value="MFS general substrate transporter"/>
    <property type="match status" value="1"/>
</dbReference>
<dbReference type="PANTHER" id="PTHR11360:SF284">
    <property type="entry name" value="EG:103B4.3 PROTEIN-RELATED"/>
    <property type="match status" value="1"/>
</dbReference>
<keyword evidence="1" id="KW-1133">Transmembrane helix</keyword>
<keyword evidence="1" id="KW-0812">Transmembrane</keyword>
<dbReference type="Pfam" id="PF07690">
    <property type="entry name" value="MFS_1"/>
    <property type="match status" value="1"/>
</dbReference>
<dbReference type="AlphaFoldDB" id="A0A6J8CEM9"/>
<dbReference type="EMBL" id="CACVKT020005399">
    <property type="protein sequence ID" value="CAC5394913.1"/>
    <property type="molecule type" value="Genomic_DNA"/>
</dbReference>
<dbReference type="Gene3D" id="1.20.1250.20">
    <property type="entry name" value="MFS general substrate transporter like domains"/>
    <property type="match status" value="1"/>
</dbReference>
<keyword evidence="3" id="KW-1185">Reference proteome</keyword>
<proteinExistence type="predicted"/>
<dbReference type="PANTHER" id="PTHR11360">
    <property type="entry name" value="MONOCARBOXYLATE TRANSPORTER"/>
    <property type="match status" value="1"/>
</dbReference>
<dbReference type="OrthoDB" id="6099974at2759"/>
<evidence type="ECO:0000256" key="1">
    <source>
        <dbReference type="SAM" id="Phobius"/>
    </source>
</evidence>
<gene>
    <name evidence="2" type="ORF">MCOR_29631</name>
</gene>
<evidence type="ECO:0000313" key="3">
    <source>
        <dbReference type="Proteomes" id="UP000507470"/>
    </source>
</evidence>
<accession>A0A6J8CEM9</accession>
<feature type="transmembrane region" description="Helical" evidence="1">
    <location>
        <begin position="52"/>
        <end position="80"/>
    </location>
</feature>
<reference evidence="2 3" key="1">
    <citation type="submission" date="2020-06" db="EMBL/GenBank/DDBJ databases">
        <authorList>
            <person name="Li R."/>
            <person name="Bekaert M."/>
        </authorList>
    </citation>
    <scope>NUCLEOTIDE SEQUENCE [LARGE SCALE GENOMIC DNA]</scope>
    <source>
        <strain evidence="3">wild</strain>
    </source>
</reference>
<feature type="transmembrane region" description="Helical" evidence="1">
    <location>
        <begin position="100"/>
        <end position="119"/>
    </location>
</feature>
<protein>
    <submittedName>
        <fullName evidence="2">Uncharacterized protein</fullName>
    </submittedName>
</protein>
<feature type="transmembrane region" description="Helical" evidence="1">
    <location>
        <begin position="212"/>
        <end position="229"/>
    </location>
</feature>
<dbReference type="Proteomes" id="UP000507470">
    <property type="component" value="Unassembled WGS sequence"/>
</dbReference>
<sequence>MKSIQDVSYFGHEKDLKVMNGVEQKDIRKHSSDEDYKRFVKKAKTSKIDSSFGYMITFAGFINIMLSMSIQNSIGIYYTYMMGEFDIGLTTAAVIGSTNTAIYLGGGFGVALSYVTILLSVNKHSYTNRSLSMTLTSLGGSVTFVVFPLIVQTLLQTYDFRGAMLIHSAILLNTVICGAVVFPVKSKGIKKESNVDKNKESLDMSFCKNPKFLAYLVTNFTFSVGYFIPPGLLPNTALSRGGVNLGYNLTLRNILVPKYYGRGLGCGLLMQSLASLVGNPFVG</sequence>
<keyword evidence="1" id="KW-0472">Membrane</keyword>